<feature type="region of interest" description="Disordered" evidence="1">
    <location>
        <begin position="1"/>
        <end position="31"/>
    </location>
</feature>
<evidence type="ECO:0000313" key="2">
    <source>
        <dbReference type="EMBL" id="MPY35137.1"/>
    </source>
</evidence>
<gene>
    <name evidence="2" type="ORF">FNH09_29020</name>
</gene>
<sequence length="127" mass="13516">MGIRMLHRRTGPDRARPQGRSSARSDGKGRAVTGAGLPAFAAGAGALRVPATTAMAARRSAAGLLRRLTRGGRYAADPRETPAWRLWADTGLAYLYLLLARLPRKPRATGTVTVFVAAPVGLRRPES</sequence>
<keyword evidence="3" id="KW-1185">Reference proteome</keyword>
<protein>
    <submittedName>
        <fullName evidence="2">Uncharacterized protein</fullName>
    </submittedName>
</protein>
<dbReference type="Proteomes" id="UP000325849">
    <property type="component" value="Unassembled WGS sequence"/>
</dbReference>
<reference evidence="2 3" key="1">
    <citation type="submission" date="2019-07" db="EMBL/GenBank/DDBJ databases">
        <title>New species of Amycolatopsis and Streptomyces.</title>
        <authorList>
            <person name="Duangmal K."/>
            <person name="Teo W.F.A."/>
            <person name="Lipun K."/>
        </authorList>
    </citation>
    <scope>NUCLEOTIDE SEQUENCE [LARGE SCALE GENOMIC DNA]</scope>
    <source>
        <strain evidence="2 3">NBRC 109810</strain>
    </source>
</reference>
<dbReference type="EMBL" id="VJZD01000144">
    <property type="protein sequence ID" value="MPY35137.1"/>
    <property type="molecule type" value="Genomic_DNA"/>
</dbReference>
<name>A0A5N8VIU2_9ACTN</name>
<evidence type="ECO:0000256" key="1">
    <source>
        <dbReference type="SAM" id="MobiDB-lite"/>
    </source>
</evidence>
<proteinExistence type="predicted"/>
<dbReference type="AlphaFoldDB" id="A0A5N8VIU2"/>
<dbReference type="RefSeq" id="WP_152892876.1">
    <property type="nucleotide sequence ID" value="NZ_VJZD01000144.1"/>
</dbReference>
<organism evidence="2 3">
    <name type="scientific">Streptomyces adustus</name>
    <dbReference type="NCBI Taxonomy" id="1609272"/>
    <lineage>
        <taxon>Bacteria</taxon>
        <taxon>Bacillati</taxon>
        <taxon>Actinomycetota</taxon>
        <taxon>Actinomycetes</taxon>
        <taxon>Kitasatosporales</taxon>
        <taxon>Streptomycetaceae</taxon>
        <taxon>Streptomyces</taxon>
    </lineage>
</organism>
<comment type="caution">
    <text evidence="2">The sequence shown here is derived from an EMBL/GenBank/DDBJ whole genome shotgun (WGS) entry which is preliminary data.</text>
</comment>
<accession>A0A5N8VIU2</accession>
<evidence type="ECO:0000313" key="3">
    <source>
        <dbReference type="Proteomes" id="UP000325849"/>
    </source>
</evidence>